<evidence type="ECO:0000313" key="2">
    <source>
        <dbReference type="Proteomes" id="UP000254771"/>
    </source>
</evidence>
<dbReference type="EMBL" id="QFXE01000017">
    <property type="protein sequence ID" value="RDH84158.1"/>
    <property type="molecule type" value="Genomic_DNA"/>
</dbReference>
<protein>
    <submittedName>
        <fullName evidence="1">Uncharacterized protein</fullName>
    </submittedName>
</protein>
<reference evidence="1 2" key="1">
    <citation type="journal article" date="2018" name="ISME J.">
        <title>Endosymbiont genomes yield clues of tubeworm success.</title>
        <authorList>
            <person name="Li Y."/>
            <person name="Liles M.R."/>
            <person name="Halanych K.M."/>
        </authorList>
    </citation>
    <scope>NUCLEOTIDE SEQUENCE [LARGE SCALE GENOMIC DNA]</scope>
    <source>
        <strain evidence="1">A1462</strain>
    </source>
</reference>
<organism evidence="1 2">
    <name type="scientific">endosymbiont of Escarpia spicata</name>
    <dbReference type="NCBI Taxonomy" id="2200908"/>
    <lineage>
        <taxon>Bacteria</taxon>
        <taxon>Pseudomonadati</taxon>
        <taxon>Pseudomonadota</taxon>
        <taxon>Gammaproteobacteria</taxon>
        <taxon>sulfur-oxidizing symbionts</taxon>
    </lineage>
</organism>
<comment type="caution">
    <text evidence="1">The sequence shown here is derived from an EMBL/GenBank/DDBJ whole genome shotgun (WGS) entry which is preliminary data.</text>
</comment>
<dbReference type="AlphaFoldDB" id="A0A370DGW2"/>
<accession>A0A370DGW2</accession>
<evidence type="ECO:0000313" key="1">
    <source>
        <dbReference type="EMBL" id="RDH84158.1"/>
    </source>
</evidence>
<sequence length="66" mass="7563">MSRIAQGGIVPDQRPISTGNVWVLLFQAFSQAITLFDSGAIHENWEISSRDPCRIRRADELLRFFK</sequence>
<proteinExistence type="predicted"/>
<name>A0A370DGW2_9GAMM</name>
<keyword evidence="2" id="KW-1185">Reference proteome</keyword>
<dbReference type="Proteomes" id="UP000254771">
    <property type="component" value="Unassembled WGS sequence"/>
</dbReference>
<gene>
    <name evidence="1" type="ORF">DIZ78_13020</name>
</gene>